<protein>
    <submittedName>
        <fullName evidence="2">Uncharacterized protein</fullName>
    </submittedName>
</protein>
<reference evidence="2" key="1">
    <citation type="submission" date="2022-12" db="EMBL/GenBank/DDBJ databases">
        <authorList>
            <person name="Alioto T."/>
            <person name="Alioto T."/>
            <person name="Gomez Garrido J."/>
        </authorList>
    </citation>
    <scope>NUCLEOTIDE SEQUENCE</scope>
</reference>
<sequence length="125" mass="14743">MEMSQRVWRRSWKFSSPGESKVAVLFFYSCTFLWGYPTYLFWIMPLSFNTLWNAHATFLLGNALMWFLFLKASMMNPGLLPQHTDEYYQAIRQVYMAAVNYCRMSQNNEVCISPGPSREVLQSIR</sequence>
<evidence type="ECO:0000256" key="1">
    <source>
        <dbReference type="SAM" id="Phobius"/>
    </source>
</evidence>
<feature type="transmembrane region" description="Helical" evidence="1">
    <location>
        <begin position="21"/>
        <end position="44"/>
    </location>
</feature>
<keyword evidence="1" id="KW-0472">Membrane</keyword>
<dbReference type="Proteomes" id="UP001178461">
    <property type="component" value="Chromosome 9"/>
</dbReference>
<name>A0AA35KVL0_9SAUR</name>
<evidence type="ECO:0000313" key="2">
    <source>
        <dbReference type="EMBL" id="CAI5784393.1"/>
    </source>
</evidence>
<dbReference type="EMBL" id="OX395134">
    <property type="protein sequence ID" value="CAI5784393.1"/>
    <property type="molecule type" value="Genomic_DNA"/>
</dbReference>
<organism evidence="2 3">
    <name type="scientific">Podarcis lilfordi</name>
    <name type="common">Lilford's wall lizard</name>
    <dbReference type="NCBI Taxonomy" id="74358"/>
    <lineage>
        <taxon>Eukaryota</taxon>
        <taxon>Metazoa</taxon>
        <taxon>Chordata</taxon>
        <taxon>Craniata</taxon>
        <taxon>Vertebrata</taxon>
        <taxon>Euteleostomi</taxon>
        <taxon>Lepidosauria</taxon>
        <taxon>Squamata</taxon>
        <taxon>Bifurcata</taxon>
        <taxon>Unidentata</taxon>
        <taxon>Episquamata</taxon>
        <taxon>Laterata</taxon>
        <taxon>Lacertibaenia</taxon>
        <taxon>Lacertidae</taxon>
        <taxon>Podarcis</taxon>
    </lineage>
</organism>
<feature type="transmembrane region" description="Helical" evidence="1">
    <location>
        <begin position="50"/>
        <end position="70"/>
    </location>
</feature>
<keyword evidence="1" id="KW-1133">Transmembrane helix</keyword>
<keyword evidence="3" id="KW-1185">Reference proteome</keyword>
<evidence type="ECO:0000313" key="3">
    <source>
        <dbReference type="Proteomes" id="UP001178461"/>
    </source>
</evidence>
<dbReference type="AlphaFoldDB" id="A0AA35KVL0"/>
<accession>A0AA35KVL0</accession>
<gene>
    <name evidence="2" type="ORF">PODLI_1B019122</name>
</gene>
<proteinExistence type="predicted"/>
<keyword evidence="1" id="KW-0812">Transmembrane</keyword>